<dbReference type="HOGENOM" id="CLU_010721_0_0_1"/>
<reference evidence="3" key="1">
    <citation type="journal article" date="2011" name="Nature">
        <title>Genome sequence and analysis of the tuber crop potato.</title>
        <authorList>
            <consortium name="The Potato Genome Sequencing Consortium"/>
        </authorList>
    </citation>
    <scope>NUCLEOTIDE SEQUENCE [LARGE SCALE GENOMIC DNA]</scope>
    <source>
        <strain evidence="3">cv. DM1-3 516 R44</strain>
    </source>
</reference>
<dbReference type="AlphaFoldDB" id="M1D714"/>
<dbReference type="eggNOG" id="ENOG502QTI8">
    <property type="taxonomic scope" value="Eukaryota"/>
</dbReference>
<sequence length="283" mass="32236">MTQGKRAAVEVEREVEDIITALPVNVVDRILKLLPVHDAAKTSILSRKWRGIWASHPYLVLNSLFCKRLITKSESFFRETVDMILLQHIGDIVEFDLDVSGVRLSSFIDIDRWMLFVTRNGVKKLTLKMSKTINTTYKVPSYIFNCRTLEHLTLFNCIFKPPNPFLGFNNLITLCLRRITFVPATEFCVINAPILINLTLIRCKCTQYFNIVVSSRLKCLSNCGGHGNLDLNRFANCKELTNLVLLDDSPIHSDEISTYEKLIFSLSALEKLTLGPIALEVRI</sequence>
<dbReference type="Gene3D" id="3.80.10.10">
    <property type="entry name" value="Ribonuclease Inhibitor"/>
    <property type="match status" value="1"/>
</dbReference>
<dbReference type="Proteomes" id="UP000011115">
    <property type="component" value="Unassembled WGS sequence"/>
</dbReference>
<dbReference type="Gene3D" id="1.20.1280.50">
    <property type="match status" value="1"/>
</dbReference>
<dbReference type="Pfam" id="PF00646">
    <property type="entry name" value="F-box"/>
    <property type="match status" value="1"/>
</dbReference>
<dbReference type="OMA" id="NCKELTN"/>
<organism evidence="2 3">
    <name type="scientific">Solanum tuberosum</name>
    <name type="common">Potato</name>
    <dbReference type="NCBI Taxonomy" id="4113"/>
    <lineage>
        <taxon>Eukaryota</taxon>
        <taxon>Viridiplantae</taxon>
        <taxon>Streptophyta</taxon>
        <taxon>Embryophyta</taxon>
        <taxon>Tracheophyta</taxon>
        <taxon>Spermatophyta</taxon>
        <taxon>Magnoliopsida</taxon>
        <taxon>eudicotyledons</taxon>
        <taxon>Gunneridae</taxon>
        <taxon>Pentapetalae</taxon>
        <taxon>asterids</taxon>
        <taxon>lamiids</taxon>
        <taxon>Solanales</taxon>
        <taxon>Solanaceae</taxon>
        <taxon>Solanoideae</taxon>
        <taxon>Solaneae</taxon>
        <taxon>Solanum</taxon>
    </lineage>
</organism>
<dbReference type="PANTHER" id="PTHR31639">
    <property type="entry name" value="F-BOX PROTEIN-LIKE"/>
    <property type="match status" value="1"/>
</dbReference>
<dbReference type="PROSITE" id="PS50181">
    <property type="entry name" value="FBOX"/>
    <property type="match status" value="1"/>
</dbReference>
<keyword evidence="3" id="KW-1185">Reference proteome</keyword>
<proteinExistence type="predicted"/>
<dbReference type="InterPro" id="IPR001810">
    <property type="entry name" value="F-box_dom"/>
</dbReference>
<feature type="domain" description="F-box" evidence="1">
    <location>
        <begin position="16"/>
        <end position="68"/>
    </location>
</feature>
<dbReference type="InterPro" id="IPR036047">
    <property type="entry name" value="F-box-like_dom_sf"/>
</dbReference>
<dbReference type="EnsemblPlants" id="PGSC0003DMT400083723">
    <property type="protein sequence ID" value="PGSC0003DMT400083723"/>
    <property type="gene ID" value="PGSC0003DMG400033563"/>
</dbReference>
<dbReference type="InterPro" id="IPR055357">
    <property type="entry name" value="LRR_At1g61320_AtMIF1"/>
</dbReference>
<accession>M1D714</accession>
<evidence type="ECO:0000259" key="1">
    <source>
        <dbReference type="PROSITE" id="PS50181"/>
    </source>
</evidence>
<reference evidence="2" key="2">
    <citation type="submission" date="2015-06" db="UniProtKB">
        <authorList>
            <consortium name="EnsemblPlants"/>
        </authorList>
    </citation>
    <scope>IDENTIFICATION</scope>
    <source>
        <strain evidence="2">DM1-3 516 R44</strain>
    </source>
</reference>
<dbReference type="PaxDb" id="4113-PGSC0003DMT400083723"/>
<dbReference type="Pfam" id="PF23622">
    <property type="entry name" value="LRR_At1g61320_AtMIF1"/>
    <property type="match status" value="1"/>
</dbReference>
<dbReference type="PANTHER" id="PTHR31639:SF333">
    <property type="entry name" value="F-BOX DOMAIN, FBD DOMAIN, LEUCINE-RICH REPEAT DOMAIN, L DOMAIN-LIKE PROTEIN-RELATED"/>
    <property type="match status" value="1"/>
</dbReference>
<evidence type="ECO:0000313" key="2">
    <source>
        <dbReference type="EnsemblPlants" id="PGSC0003DMT400083723"/>
    </source>
</evidence>
<protein>
    <submittedName>
        <fullName evidence="2">Ubiquitin-protein ligase</fullName>
    </submittedName>
</protein>
<dbReference type="SMART" id="SM00256">
    <property type="entry name" value="FBOX"/>
    <property type="match status" value="1"/>
</dbReference>
<evidence type="ECO:0000313" key="3">
    <source>
        <dbReference type="Proteomes" id="UP000011115"/>
    </source>
</evidence>
<dbReference type="SUPFAM" id="SSF52047">
    <property type="entry name" value="RNI-like"/>
    <property type="match status" value="1"/>
</dbReference>
<dbReference type="Gramene" id="PGSC0003DMT400083723">
    <property type="protein sequence ID" value="PGSC0003DMT400083723"/>
    <property type="gene ID" value="PGSC0003DMG400033563"/>
</dbReference>
<name>M1D714_SOLTU</name>
<dbReference type="InterPro" id="IPR032675">
    <property type="entry name" value="LRR_dom_sf"/>
</dbReference>
<dbReference type="SUPFAM" id="SSF81383">
    <property type="entry name" value="F-box domain"/>
    <property type="match status" value="1"/>
</dbReference>
<dbReference type="InParanoid" id="M1D714"/>